<protein>
    <submittedName>
        <fullName evidence="5">Leucine-rich repeat-containing protein kinase family protein</fullName>
        <ecNumber evidence="5">2.7.-.-</ecNumber>
    </submittedName>
</protein>
<dbReference type="SMART" id="SM00364">
    <property type="entry name" value="LRR_BAC"/>
    <property type="match status" value="4"/>
</dbReference>
<dbReference type="EC" id="2.7.-.-" evidence="5"/>
<dbReference type="InterPro" id="IPR001611">
    <property type="entry name" value="Leu-rich_rpt"/>
</dbReference>
<name>A0ABW8GLW5_9PROT</name>
<dbReference type="InterPro" id="IPR003591">
    <property type="entry name" value="Leu-rich_rpt_typical-subtyp"/>
</dbReference>
<dbReference type="Gene3D" id="3.80.10.10">
    <property type="entry name" value="Ribonuclease Inhibitor"/>
    <property type="match status" value="2"/>
</dbReference>
<dbReference type="RefSeq" id="WP_400881293.1">
    <property type="nucleotide sequence ID" value="NZ_JBIWXY010000001.1"/>
</dbReference>
<evidence type="ECO:0000313" key="5">
    <source>
        <dbReference type="EMBL" id="MFJ5446167.1"/>
    </source>
</evidence>
<keyword evidence="2" id="KW-0677">Repeat</keyword>
<evidence type="ECO:0000256" key="2">
    <source>
        <dbReference type="ARBA" id="ARBA00022737"/>
    </source>
</evidence>
<keyword evidence="3" id="KW-0067">ATP-binding</keyword>
<dbReference type="EMBL" id="JBIWXY010000001">
    <property type="protein sequence ID" value="MFJ5446167.1"/>
    <property type="molecule type" value="Genomic_DNA"/>
</dbReference>
<dbReference type="SUPFAM" id="SSF56112">
    <property type="entry name" value="Protein kinase-like (PK-like)"/>
    <property type="match status" value="1"/>
</dbReference>
<comment type="caution">
    <text evidence="5">The sequence shown here is derived from an EMBL/GenBank/DDBJ whole genome shotgun (WGS) entry which is preliminary data.</text>
</comment>
<keyword evidence="1" id="KW-0433">Leucine-rich repeat</keyword>
<accession>A0ABW8GLW5</accession>
<dbReference type="PANTHER" id="PTHR48051:SF1">
    <property type="entry name" value="RAS SUPPRESSOR PROTEIN 1"/>
    <property type="match status" value="1"/>
</dbReference>
<dbReference type="Gene3D" id="3.30.200.20">
    <property type="entry name" value="Phosphorylase Kinase, domain 1"/>
    <property type="match status" value="1"/>
</dbReference>
<dbReference type="PROSITE" id="PS50011">
    <property type="entry name" value="PROTEIN_KINASE_DOM"/>
    <property type="match status" value="1"/>
</dbReference>
<keyword evidence="5" id="KW-0418">Kinase</keyword>
<evidence type="ECO:0000313" key="6">
    <source>
        <dbReference type="Proteomes" id="UP001617669"/>
    </source>
</evidence>
<dbReference type="Pfam" id="PF12799">
    <property type="entry name" value="LRR_4"/>
    <property type="match status" value="1"/>
</dbReference>
<dbReference type="PROSITE" id="PS00107">
    <property type="entry name" value="PROTEIN_KINASE_ATP"/>
    <property type="match status" value="1"/>
</dbReference>
<dbReference type="PROSITE" id="PS51450">
    <property type="entry name" value="LRR"/>
    <property type="match status" value="1"/>
</dbReference>
<dbReference type="SMART" id="SM00369">
    <property type="entry name" value="LRR_TYP"/>
    <property type="match status" value="4"/>
</dbReference>
<dbReference type="InterPro" id="IPR025875">
    <property type="entry name" value="Leu-rich_rpt_4"/>
</dbReference>
<dbReference type="InterPro" id="IPR011009">
    <property type="entry name" value="Kinase-like_dom_sf"/>
</dbReference>
<evidence type="ECO:0000259" key="4">
    <source>
        <dbReference type="PROSITE" id="PS50011"/>
    </source>
</evidence>
<dbReference type="PANTHER" id="PTHR48051">
    <property type="match status" value="1"/>
</dbReference>
<dbReference type="Pfam" id="PF00069">
    <property type="entry name" value="Pkinase"/>
    <property type="match status" value="1"/>
</dbReference>
<dbReference type="SUPFAM" id="SSF52058">
    <property type="entry name" value="L domain-like"/>
    <property type="match status" value="1"/>
</dbReference>
<evidence type="ECO:0000256" key="3">
    <source>
        <dbReference type="PROSITE-ProRule" id="PRU10141"/>
    </source>
</evidence>
<feature type="binding site" evidence="3">
    <location>
        <position position="246"/>
    </location>
    <ligand>
        <name>ATP</name>
        <dbReference type="ChEBI" id="CHEBI:30616"/>
    </ligand>
</feature>
<keyword evidence="5" id="KW-0808">Transferase</keyword>
<dbReference type="Gene3D" id="1.10.510.10">
    <property type="entry name" value="Transferase(Phosphotransferase) domain 1"/>
    <property type="match status" value="1"/>
</dbReference>
<reference evidence="5 6" key="1">
    <citation type="submission" date="2024-11" db="EMBL/GenBank/DDBJ databases">
        <authorList>
            <person name="Kaparullina E.N."/>
            <person name="Delegan Y.A."/>
            <person name="Doronina N.V."/>
        </authorList>
    </citation>
    <scope>NUCLEOTIDE SEQUENCE [LARGE SCALE GENOMIC DNA]</scope>
    <source>
        <strain evidence="5 6">7sh_L</strain>
    </source>
</reference>
<dbReference type="InterPro" id="IPR000719">
    <property type="entry name" value="Prot_kinase_dom"/>
</dbReference>
<dbReference type="InterPro" id="IPR050216">
    <property type="entry name" value="LRR_domain-containing"/>
</dbReference>
<dbReference type="GO" id="GO:0016301">
    <property type="term" value="F:kinase activity"/>
    <property type="evidence" value="ECO:0007669"/>
    <property type="project" value="UniProtKB-KW"/>
</dbReference>
<gene>
    <name evidence="5" type="ORF">ACIKP9_07995</name>
</gene>
<feature type="domain" description="Protein kinase" evidence="4">
    <location>
        <begin position="215"/>
        <end position="415"/>
    </location>
</feature>
<dbReference type="InterPro" id="IPR017441">
    <property type="entry name" value="Protein_kinase_ATP_BS"/>
</dbReference>
<proteinExistence type="predicted"/>
<dbReference type="Pfam" id="PF13855">
    <property type="entry name" value="LRR_8"/>
    <property type="match status" value="1"/>
</dbReference>
<sequence>MTLTPAPDDTLAQLKAGKLQGATQLKLSHQLTQFPQQIFELADTLEILDLSGNALTDLPSDLHRLKKLRILFCSNNQFTHLPEVLGQCENLSMIGFKANQITHIPEGAIPTRTLRWFIVTDNALGAVPHALGECSKLQKLMLAGNQLRSLPASMANCHALELLRISANQFETLPDFLFDLPKLTWLAYAGNPFCNAIEQALISQHHMQHIDWHTLTLQQILGEGASGVTYQALMQQNNAQELVAVKLFKSGLTSDGLPRCEMHANVLAGEHPNLVGVKGVIHNHPQGVSGLVMPLLDADLKVLARPPSYESCSRDVYADDCRLTPQQVQFILKGITQAAEHLHANGLMHGDLYAHNILRSDEKVVLSDLGGASFLPLDNPELTQNILKLEARALDILAEELAAVVSSSSDSSMQG</sequence>
<dbReference type="InterPro" id="IPR032675">
    <property type="entry name" value="LRR_dom_sf"/>
</dbReference>
<dbReference type="Proteomes" id="UP001617669">
    <property type="component" value="Unassembled WGS sequence"/>
</dbReference>
<keyword evidence="3" id="KW-0547">Nucleotide-binding</keyword>
<organism evidence="5 6">
    <name type="scientific">Methylobacillus methanolivorans</name>
    <dbReference type="NCBI Taxonomy" id="1848927"/>
    <lineage>
        <taxon>Bacteria</taxon>
        <taxon>Pseudomonadati</taxon>
        <taxon>Pseudomonadota</taxon>
        <taxon>Betaproteobacteria</taxon>
        <taxon>Nitrosomonadales</taxon>
        <taxon>Methylophilaceae</taxon>
        <taxon>Methylobacillus</taxon>
    </lineage>
</organism>
<evidence type="ECO:0000256" key="1">
    <source>
        <dbReference type="ARBA" id="ARBA00022614"/>
    </source>
</evidence>
<keyword evidence="6" id="KW-1185">Reference proteome</keyword>
<dbReference type="SMART" id="SM00220">
    <property type="entry name" value="S_TKc"/>
    <property type="match status" value="1"/>
</dbReference>